<dbReference type="AlphaFoldDB" id="U6GVJ3"/>
<accession>U6GVJ3</accession>
<feature type="region of interest" description="Disordered" evidence="1">
    <location>
        <begin position="37"/>
        <end position="85"/>
    </location>
</feature>
<feature type="domain" description="Protein kinase" evidence="3">
    <location>
        <begin position="447"/>
        <end position="737"/>
    </location>
</feature>
<organism evidence="4 5">
    <name type="scientific">Eimeria acervulina</name>
    <name type="common">Coccidian parasite</name>
    <dbReference type="NCBI Taxonomy" id="5801"/>
    <lineage>
        <taxon>Eukaryota</taxon>
        <taxon>Sar</taxon>
        <taxon>Alveolata</taxon>
        <taxon>Apicomplexa</taxon>
        <taxon>Conoidasida</taxon>
        <taxon>Coccidia</taxon>
        <taxon>Eucoccidiorida</taxon>
        <taxon>Eimeriorina</taxon>
        <taxon>Eimeriidae</taxon>
        <taxon>Eimeria</taxon>
    </lineage>
</organism>
<evidence type="ECO:0000259" key="3">
    <source>
        <dbReference type="PROSITE" id="PS50011"/>
    </source>
</evidence>
<evidence type="ECO:0000313" key="4">
    <source>
        <dbReference type="EMBL" id="CDI84205.1"/>
    </source>
</evidence>
<dbReference type="Gene3D" id="3.30.200.20">
    <property type="entry name" value="Phosphorylase Kinase, domain 1"/>
    <property type="match status" value="1"/>
</dbReference>
<dbReference type="GeneID" id="25269482"/>
<dbReference type="PROSITE" id="PS50011">
    <property type="entry name" value="PROTEIN_KINASE_DOM"/>
    <property type="match status" value="1"/>
</dbReference>
<dbReference type="VEuPathDB" id="ToxoDB:EAH_00014120"/>
<dbReference type="InterPro" id="IPR000719">
    <property type="entry name" value="Prot_kinase_dom"/>
</dbReference>
<dbReference type="GO" id="GO:0005524">
    <property type="term" value="F:ATP binding"/>
    <property type="evidence" value="ECO:0007669"/>
    <property type="project" value="InterPro"/>
</dbReference>
<sequence length="760" mass="80811">MACRGRQPLAALILLHLLSVLVTLSTSPTLAVVTSEVESSADSHSQLEKTEKEQEEESTNMNEVGLESQGRILREGSTDASTPSLRATAQRELGEKELAGGEDPNAVTGQGGWKKRKYNRGMIPPASMPVSPAAFAVPTASYAVPTASYAVPTASYAVPTASYAVPTASYAVPTASYAVPSASYAVPTASYAVQTASYSVPTASYSVPTASYAVPSASYEVPTSSYSVSTASYAMPTTKVVGRSSTNMAVTSTPVAVPSAAMAIPSAAMAVPSAAMAVPSAALAVPYAAMAVPAVAAAPMAAEGIGLDGAIGGGIMQTLKSMKMYMGLKKYAKYANAAGYNGTPYASAFPLYSNYPSAASFASVPAEGYAGYNTYGGNSKYTGFSASTETLGGMGKKSRYSEEPGQRYLAQVLSKNRAGWWLTNKVSRLVDILGGFMPQGVDQPVLLSNGYETREATFLMVLQNQERFVDLLVQDKLFQEQQPLQRQWIGRMYTEVQGQFSALQALDRDFAIAKLAPAGEPLANFRHTLRLDIPIDLYEFTSLSTFVQAPDGQVFLNAISRRPLIRATAETVLANAGTGKRSYRALLSLSQQAVRAVANLNCLLMVHTNINPASFLVTEKGIVFLGGLFQATQKDASLVENYKFTLTTPVFLPPELRDNAAYASMTALPSQDAWQLGMTLFTFWCSQLSLDSSGALNFANCISCMPAEMKDLILGLTQADPNARLLAEAVALTHPAMLLPIFPDMPPQVDVDQDDEPYVD</sequence>
<gene>
    <name evidence="4" type="ORF">EAH_00014120</name>
</gene>
<feature type="chain" id="PRO_5004670206" evidence="2">
    <location>
        <begin position="32"/>
        <end position="760"/>
    </location>
</feature>
<dbReference type="Proteomes" id="UP000018050">
    <property type="component" value="Unassembled WGS sequence"/>
</dbReference>
<keyword evidence="4" id="KW-0808">Transferase</keyword>
<dbReference type="GO" id="GO:0004672">
    <property type="term" value="F:protein kinase activity"/>
    <property type="evidence" value="ECO:0007669"/>
    <property type="project" value="InterPro"/>
</dbReference>
<feature type="region of interest" description="Disordered" evidence="1">
    <location>
        <begin position="94"/>
        <end position="113"/>
    </location>
</feature>
<dbReference type="SUPFAM" id="SSF56112">
    <property type="entry name" value="Protein kinase-like (PK-like)"/>
    <property type="match status" value="1"/>
</dbReference>
<dbReference type="Pfam" id="PF14531">
    <property type="entry name" value="Kinase-like"/>
    <property type="match status" value="1"/>
</dbReference>
<dbReference type="EMBL" id="HG673619">
    <property type="protein sequence ID" value="CDI84205.1"/>
    <property type="molecule type" value="Genomic_DNA"/>
</dbReference>
<keyword evidence="5" id="KW-1185">Reference proteome</keyword>
<reference evidence="4" key="1">
    <citation type="submission" date="2013-10" db="EMBL/GenBank/DDBJ databases">
        <title>Genomic analysis of the causative agents of coccidiosis in chickens.</title>
        <authorList>
            <person name="Reid A.J."/>
            <person name="Blake D."/>
            <person name="Billington K."/>
            <person name="Browne H."/>
            <person name="Dunn M."/>
            <person name="Hung S."/>
            <person name="Kawahara F."/>
            <person name="Miranda-Saavedra D."/>
            <person name="Mourier T."/>
            <person name="Nagra H."/>
            <person name="Otto T.D."/>
            <person name="Rawlings N."/>
            <person name="Sanchez A."/>
            <person name="Sanders M."/>
            <person name="Subramaniam C."/>
            <person name="Tay Y."/>
            <person name="Dear P."/>
            <person name="Doerig C."/>
            <person name="Gruber A."/>
            <person name="Parkinson J."/>
            <person name="Shirley M."/>
            <person name="Wan K.L."/>
            <person name="Berriman M."/>
            <person name="Tomley F."/>
            <person name="Pain A."/>
        </authorList>
    </citation>
    <scope>NUCLEOTIDE SEQUENCE</scope>
    <source>
        <strain evidence="4">Houghton</strain>
    </source>
</reference>
<dbReference type="RefSeq" id="XP_013246765.1">
    <property type="nucleotide sequence ID" value="XM_013391311.1"/>
</dbReference>
<feature type="signal peptide" evidence="2">
    <location>
        <begin position="1"/>
        <end position="31"/>
    </location>
</feature>
<dbReference type="OrthoDB" id="346907at2759"/>
<dbReference type="Gene3D" id="1.10.510.10">
    <property type="entry name" value="Transferase(Phosphotransferase) domain 1"/>
    <property type="match status" value="1"/>
</dbReference>
<evidence type="ECO:0000256" key="2">
    <source>
        <dbReference type="SAM" id="SignalP"/>
    </source>
</evidence>
<evidence type="ECO:0000256" key="1">
    <source>
        <dbReference type="SAM" id="MobiDB-lite"/>
    </source>
</evidence>
<reference evidence="4" key="2">
    <citation type="submission" date="2013-10" db="EMBL/GenBank/DDBJ databases">
        <authorList>
            <person name="Aslett M."/>
        </authorList>
    </citation>
    <scope>NUCLEOTIDE SEQUENCE</scope>
    <source>
        <strain evidence="4">Houghton</strain>
    </source>
</reference>
<keyword evidence="2" id="KW-0732">Signal</keyword>
<dbReference type="InterPro" id="IPR011009">
    <property type="entry name" value="Kinase-like_dom_sf"/>
</dbReference>
<proteinExistence type="predicted"/>
<name>U6GVJ3_EIMAC</name>
<dbReference type="InterPro" id="IPR027916">
    <property type="entry name" value="Kinase-like_dom_ROP"/>
</dbReference>
<keyword evidence="4" id="KW-0418">Kinase</keyword>
<evidence type="ECO:0000313" key="5">
    <source>
        <dbReference type="Proteomes" id="UP000018050"/>
    </source>
</evidence>
<protein>
    <submittedName>
        <fullName evidence="4">Rhoptry kinase family protein ROP23 (Incomplete catalytic triad), putative</fullName>
    </submittedName>
</protein>
<dbReference type="OMA" id="HTNINPA"/>